<accession>A0A3M4C7R2</accession>
<gene>
    <name evidence="1" type="ORF">ALQ28_04520</name>
</gene>
<evidence type="ECO:0000313" key="2">
    <source>
        <dbReference type="Proteomes" id="UP000267908"/>
    </source>
</evidence>
<sequence>YRLAHPQGFQYSWFCEHYRLWAAKVDVVMRQEHRAGEKLFVDYAGQTAPIIDRSTGEIRQAQIFVAVLGASSYTFAEATWSQKLP</sequence>
<evidence type="ECO:0000313" key="1">
    <source>
        <dbReference type="EMBL" id="RMP11103.1"/>
    </source>
</evidence>
<protein>
    <submittedName>
        <fullName evidence="1">ISPsy14, transposase</fullName>
    </submittedName>
</protein>
<proteinExistence type="predicted"/>
<dbReference type="Proteomes" id="UP000267908">
    <property type="component" value="Unassembled WGS sequence"/>
</dbReference>
<organism evidence="1 2">
    <name type="scientific">Pseudomonas syringae pv. delphinii</name>
    <dbReference type="NCBI Taxonomy" id="192088"/>
    <lineage>
        <taxon>Bacteria</taxon>
        <taxon>Pseudomonadati</taxon>
        <taxon>Pseudomonadota</taxon>
        <taxon>Gammaproteobacteria</taxon>
        <taxon>Pseudomonadales</taxon>
        <taxon>Pseudomonadaceae</taxon>
        <taxon>Pseudomonas</taxon>
    </lineage>
</organism>
<reference evidence="1 2" key="1">
    <citation type="submission" date="2018-08" db="EMBL/GenBank/DDBJ databases">
        <title>Recombination of ecologically and evolutionarily significant loci maintains genetic cohesion in the Pseudomonas syringae species complex.</title>
        <authorList>
            <person name="Dillon M."/>
            <person name="Thakur S."/>
            <person name="Almeida R.N.D."/>
            <person name="Weir B.S."/>
            <person name="Guttman D.S."/>
        </authorList>
    </citation>
    <scope>NUCLEOTIDE SEQUENCE [LARGE SCALE GENOMIC DNA]</scope>
    <source>
        <strain evidence="1 2">ICMP 4330</strain>
    </source>
</reference>
<name>A0A3M4C7R2_9PSED</name>
<comment type="caution">
    <text evidence="1">The sequence shown here is derived from an EMBL/GenBank/DDBJ whole genome shotgun (WGS) entry which is preliminary data.</text>
</comment>
<feature type="non-terminal residue" evidence="1">
    <location>
        <position position="85"/>
    </location>
</feature>
<dbReference type="AlphaFoldDB" id="A0A3M4C7R2"/>
<feature type="non-terminal residue" evidence="1">
    <location>
        <position position="1"/>
    </location>
</feature>
<dbReference type="EMBL" id="RBQG01000211">
    <property type="protein sequence ID" value="RMP11103.1"/>
    <property type="molecule type" value="Genomic_DNA"/>
</dbReference>